<gene>
    <name evidence="2" type="ORF">LZ519_06520</name>
</gene>
<evidence type="ECO:0000313" key="2">
    <source>
        <dbReference type="EMBL" id="MCL6678971.1"/>
    </source>
</evidence>
<dbReference type="GO" id="GO:0008168">
    <property type="term" value="F:methyltransferase activity"/>
    <property type="evidence" value="ECO:0007669"/>
    <property type="project" value="UniProtKB-KW"/>
</dbReference>
<dbReference type="InterPro" id="IPR029063">
    <property type="entry name" value="SAM-dependent_MTases_sf"/>
</dbReference>
<keyword evidence="2" id="KW-0489">Methyltransferase</keyword>
<dbReference type="EMBL" id="JAMGBC010000001">
    <property type="protein sequence ID" value="MCL6678971.1"/>
    <property type="molecule type" value="Genomic_DNA"/>
</dbReference>
<sequence>MDESQRDERVAKLLGSEHIRYQNINLGGGETTGGHTRTSMDDILFASDLKGLRLLDIGSALGHFCLEALKHGASAATGLETSPERARHAREIADIVDPRAQYIPADFEYWDSADKSFDVVLCLNVLHHLYDPVAALRKIMRITAKRFYLEVAPVSVRDVVKMGNPLALFGASGLPVILLGPTANSTRAADRTFTFSKKAIATIVNGHSKAYEQVIFHHSSFKGRWIVEARRRDIGHLVVVCGPTAVGKSSFIRALDDPKLRKKFGIADNFTSVSANRLDDLEPGRHDTLVFHYDMLRPFDRPLQSHGRDPAFHILQSAERITFITLAAEGKALQQRIGSESARASGRKGRKRHALLKKQYGNPAFLKAWYDAWAKATAPFGGKSFLVRAQEGYPTIKPETLSKLLES</sequence>
<comment type="caution">
    <text evidence="2">The sequence shown here is derived from an EMBL/GenBank/DDBJ whole genome shotgun (WGS) entry which is preliminary data.</text>
</comment>
<protein>
    <submittedName>
        <fullName evidence="2">Class I SAM-dependent methyltransferase</fullName>
    </submittedName>
</protein>
<evidence type="ECO:0000259" key="1">
    <source>
        <dbReference type="Pfam" id="PF08241"/>
    </source>
</evidence>
<reference evidence="2" key="1">
    <citation type="submission" date="2022-05" db="EMBL/GenBank/DDBJ databases">
        <authorList>
            <person name="Jo J.-H."/>
            <person name="Im W.-T."/>
        </authorList>
    </citation>
    <scope>NUCLEOTIDE SEQUENCE</scope>
    <source>
        <strain evidence="2">RG327</strain>
    </source>
</reference>
<dbReference type="RefSeq" id="WP_249867895.1">
    <property type="nucleotide sequence ID" value="NZ_JAMGBC010000001.1"/>
</dbReference>
<dbReference type="CDD" id="cd02440">
    <property type="entry name" value="AdoMet_MTases"/>
    <property type="match status" value="1"/>
</dbReference>
<dbReference type="SUPFAM" id="SSF53335">
    <property type="entry name" value="S-adenosyl-L-methionine-dependent methyltransferases"/>
    <property type="match status" value="1"/>
</dbReference>
<keyword evidence="3" id="KW-1185">Reference proteome</keyword>
<feature type="domain" description="Methyltransferase type 11" evidence="1">
    <location>
        <begin position="55"/>
        <end position="144"/>
    </location>
</feature>
<dbReference type="Pfam" id="PF08241">
    <property type="entry name" value="Methyltransf_11"/>
    <property type="match status" value="1"/>
</dbReference>
<dbReference type="Proteomes" id="UP001165343">
    <property type="component" value="Unassembled WGS sequence"/>
</dbReference>
<dbReference type="InterPro" id="IPR013216">
    <property type="entry name" value="Methyltransf_11"/>
</dbReference>
<name>A0ABT0RFD7_9SPHN</name>
<accession>A0ABT0RFD7</accession>
<keyword evidence="2" id="KW-0808">Transferase</keyword>
<dbReference type="PANTHER" id="PTHR43861">
    <property type="entry name" value="TRANS-ACONITATE 2-METHYLTRANSFERASE-RELATED"/>
    <property type="match status" value="1"/>
</dbReference>
<evidence type="ECO:0000313" key="3">
    <source>
        <dbReference type="Proteomes" id="UP001165343"/>
    </source>
</evidence>
<dbReference type="Gene3D" id="3.40.50.150">
    <property type="entry name" value="Vaccinia Virus protein VP39"/>
    <property type="match status" value="1"/>
</dbReference>
<organism evidence="2 3">
    <name type="scientific">Sphingomonas anseongensis</name>
    <dbReference type="NCBI Taxonomy" id="2908207"/>
    <lineage>
        <taxon>Bacteria</taxon>
        <taxon>Pseudomonadati</taxon>
        <taxon>Pseudomonadota</taxon>
        <taxon>Alphaproteobacteria</taxon>
        <taxon>Sphingomonadales</taxon>
        <taxon>Sphingomonadaceae</taxon>
        <taxon>Sphingomonas</taxon>
    </lineage>
</organism>
<dbReference type="GO" id="GO:0032259">
    <property type="term" value="P:methylation"/>
    <property type="evidence" value="ECO:0007669"/>
    <property type="project" value="UniProtKB-KW"/>
</dbReference>
<proteinExistence type="predicted"/>